<evidence type="ECO:0000313" key="3">
    <source>
        <dbReference type="Proteomes" id="UP000236735"/>
    </source>
</evidence>
<evidence type="ECO:0000256" key="1">
    <source>
        <dbReference type="SAM" id="SignalP"/>
    </source>
</evidence>
<dbReference type="EMBL" id="FNUV01000007">
    <property type="protein sequence ID" value="SEG04369.1"/>
    <property type="molecule type" value="Genomic_DNA"/>
</dbReference>
<protein>
    <recommendedName>
        <fullName evidence="4">DUF4369 domain-containing protein</fullName>
    </recommendedName>
</protein>
<feature type="signal peptide" evidence="1">
    <location>
        <begin position="1"/>
        <end position="20"/>
    </location>
</feature>
<proteinExistence type="predicted"/>
<name>A0A1H5WXL1_XYLRU</name>
<keyword evidence="1" id="KW-0732">Signal</keyword>
<organism evidence="2 3">
    <name type="scientific">Xylanibacter ruminicola</name>
    <name type="common">Prevotella ruminicola</name>
    <dbReference type="NCBI Taxonomy" id="839"/>
    <lineage>
        <taxon>Bacteria</taxon>
        <taxon>Pseudomonadati</taxon>
        <taxon>Bacteroidota</taxon>
        <taxon>Bacteroidia</taxon>
        <taxon>Bacteroidales</taxon>
        <taxon>Prevotellaceae</taxon>
        <taxon>Xylanibacter</taxon>
    </lineage>
</organism>
<dbReference type="Proteomes" id="UP000236735">
    <property type="component" value="Unassembled WGS sequence"/>
</dbReference>
<reference evidence="2 3" key="1">
    <citation type="submission" date="2016-10" db="EMBL/GenBank/DDBJ databases">
        <authorList>
            <person name="de Groot N.N."/>
        </authorList>
    </citation>
    <scope>NUCLEOTIDE SEQUENCE [LARGE SCALE GENOMIC DNA]</scope>
    <source>
        <strain evidence="2 3">AR32</strain>
    </source>
</reference>
<gene>
    <name evidence="2" type="ORF">SAMN05216354_2568</name>
</gene>
<dbReference type="AlphaFoldDB" id="A0A1H5WXL1"/>
<evidence type="ECO:0008006" key="4">
    <source>
        <dbReference type="Google" id="ProtNLM"/>
    </source>
</evidence>
<evidence type="ECO:0000313" key="2">
    <source>
        <dbReference type="EMBL" id="SEG04369.1"/>
    </source>
</evidence>
<accession>A0A1H5WXL1</accession>
<feature type="chain" id="PRO_5009288830" description="DUF4369 domain-containing protein" evidence="1">
    <location>
        <begin position="21"/>
        <end position="186"/>
    </location>
</feature>
<sequence length="186" mass="21998">MSTRTLYLISLLLPSLGMMAQRQLIVVNAESKVPIRDVIVSTSDGREIRTPWNGVFEWPDSVRRLDFRHPDFERRYVLRPEIQGDTIFLIPNIHALREVVILGERRFDKRMNSMLRTTPEQKLNDQLARISIPSGFSPLGFALWVYDVAFRKSVEERARRKKALKEVRRQETMYQKRWEELEKPSK</sequence>